<dbReference type="PROSITE" id="PS50088">
    <property type="entry name" value="ANK_REPEAT"/>
    <property type="match status" value="5"/>
</dbReference>
<dbReference type="Pfam" id="PF00023">
    <property type="entry name" value="Ank"/>
    <property type="match status" value="1"/>
</dbReference>
<dbReference type="PANTHER" id="PTHR10039">
    <property type="entry name" value="AMELOGENIN"/>
    <property type="match status" value="1"/>
</dbReference>
<evidence type="ECO:0000259" key="4">
    <source>
        <dbReference type="PROSITE" id="PS50837"/>
    </source>
</evidence>
<evidence type="ECO:0000313" key="5">
    <source>
        <dbReference type="EMBL" id="VUC35488.1"/>
    </source>
</evidence>
<dbReference type="SUPFAM" id="SSF48403">
    <property type="entry name" value="Ankyrin repeat"/>
    <property type="match status" value="1"/>
</dbReference>
<keyword evidence="6" id="KW-1185">Reference proteome</keyword>
<dbReference type="EMBL" id="CABFNS010000910">
    <property type="protein sequence ID" value="VUC35488.1"/>
    <property type="molecule type" value="Genomic_DNA"/>
</dbReference>
<dbReference type="InterPro" id="IPR036770">
    <property type="entry name" value="Ankyrin_rpt-contain_sf"/>
</dbReference>
<dbReference type="InterPro" id="IPR029058">
    <property type="entry name" value="AB_hydrolase_fold"/>
</dbReference>
<evidence type="ECO:0000256" key="2">
    <source>
        <dbReference type="PROSITE-ProRule" id="PRU00023"/>
    </source>
</evidence>
<gene>
    <name evidence="5" type="ORF">CLO192961_LOCUS411320</name>
</gene>
<sequence>MDNNPRSVGETLHETKSPDRDKTFRVRGVPVGWEDYRLESFLRENTDDTDPSVLSLAPEIHGRSQTATVTFSRVLSLSPGNRSWGVLLPVEDQPQKRRRKKIELDSDFFGVTTLYHPAPDEHQIDIIAISGIGGHAFGSFKERGGDYMWLRDALPDDLVTARIMIYGYKSSVTKSKSMQNLEDLASSFCNSLELLNADQDPKPTIFIGHSLGGLIALSHLSKSKHDGFAKLFQAVHGLIFFGVPNDGMKIESLIAMAGDGPNRPLVELLSNNNSQLLHALHRDFQYCLNVEWEILCFYETDLSPTAQKNEIGKWAMIGPDEVLVTPTSATNGLHLKYDSANICPVSRNHSEMVKFKEEDEEYEKVRRRIKDLMDKVKIRSSDDMRNLPRPSYTLLSNASETIEMNSSASRQEKLTPIYSEIKEVEERYLSLDKLDSRNQKHGTSSELKHACLKSLRIYCMSDRYHAIDAPHPGTCDWFFESEAFQKWWCRDETDMNNGVLWIKGKPGAGKSTLMKHVLHRCKTSTLSSTHLIVRYFFNARGRLEEQSELGMLRSVVGQLISEDEAILNRFLPIYEQQNVYEENSNAAALRNFVLELARNPGREITKPLILLIDALDECVESEVRLVVDFLENLSCHATYSGLHLRVCLSSRHYPTITMKKKIEFMVETDPRHGDDISLYIEAKLRVQDAMIVQKVQNKAGGIFMWTVLVVSLLNKAYDQGSIDKLEKTLEDVPEDLEEVFVKLLLKDGVADPDTAHMFQWVLFSERNLTPQELVCATQAGMFPGSFRSCDKSRYTTDDIERSITTTSKGLIEVRVGRKDNYVQFIHLSVKDFLSRNQRLQLLDPAIKEEPVRLSHRRLWKVCWDCVNQFHSHTSELDDDNRGYYDQIHCPFFKYATESLLYYADRGIQVKPKRSIWQFQYLLPPHHRGKSKEYLENWLKKHHQWYPFWHRTYRYYQPRRSRDDVAENTEGIVYISSLFGYTRLLKRTLEAGADVNAQGGYYSTALQAACSNADIEAIRLLVEAGADVNAQGGHYGTALQAACERKDIEIVRLLLEAGADTNAPSGRYGTALQVTCERKDIEIVRLLLEAGADTNVQGGHYGTLLQAACAEKVIELIRLLLEAGADTNAHGGIYGTALIAASTEVGTEIMRLLLEAGADVNVQHGGWGTALGNACQNGNIEAVRLLIDAGANVNAQSGEDGTALEIASRRGYEVIARLLTKAGAKPPVSP</sequence>
<dbReference type="SUPFAM" id="SSF52540">
    <property type="entry name" value="P-loop containing nucleoside triphosphate hydrolases"/>
    <property type="match status" value="1"/>
</dbReference>
<reference evidence="5 6" key="1">
    <citation type="submission" date="2019-06" db="EMBL/GenBank/DDBJ databases">
        <authorList>
            <person name="Broberg M."/>
        </authorList>
    </citation>
    <scope>NUCLEOTIDE SEQUENCE [LARGE SCALE GENOMIC DNA]</scope>
</reference>
<feature type="compositionally biased region" description="Basic and acidic residues" evidence="3">
    <location>
        <begin position="11"/>
        <end position="22"/>
    </location>
</feature>
<keyword evidence="2" id="KW-0040">ANK repeat</keyword>
<accession>A0ABY6UW47</accession>
<feature type="repeat" description="ANK" evidence="2">
    <location>
        <begin position="1033"/>
        <end position="1065"/>
    </location>
</feature>
<dbReference type="Gene3D" id="3.40.50.1820">
    <property type="entry name" value="alpha/beta hydrolase"/>
    <property type="match status" value="1"/>
</dbReference>
<dbReference type="PROSITE" id="PS50297">
    <property type="entry name" value="ANK_REP_REGION"/>
    <property type="match status" value="4"/>
</dbReference>
<dbReference type="InterPro" id="IPR007111">
    <property type="entry name" value="NACHT_NTPase"/>
</dbReference>
<dbReference type="SUPFAM" id="SSF53474">
    <property type="entry name" value="alpha/beta-Hydrolases"/>
    <property type="match status" value="1"/>
</dbReference>
<evidence type="ECO:0000256" key="3">
    <source>
        <dbReference type="SAM" id="MobiDB-lite"/>
    </source>
</evidence>
<name>A0ABY6UW47_BIOOC</name>
<evidence type="ECO:0000313" key="6">
    <source>
        <dbReference type="Proteomes" id="UP000766486"/>
    </source>
</evidence>
<feature type="region of interest" description="Disordered" evidence="3">
    <location>
        <begin position="1"/>
        <end position="22"/>
    </location>
</feature>
<dbReference type="Pfam" id="PF12796">
    <property type="entry name" value="Ank_2"/>
    <property type="match status" value="2"/>
</dbReference>
<dbReference type="InterPro" id="IPR002110">
    <property type="entry name" value="Ankyrin_rpt"/>
</dbReference>
<proteinExistence type="predicted"/>
<comment type="caution">
    <text evidence="5">The sequence shown here is derived from an EMBL/GenBank/DDBJ whole genome shotgun (WGS) entry which is preliminary data.</text>
</comment>
<dbReference type="Gene3D" id="1.25.40.20">
    <property type="entry name" value="Ankyrin repeat-containing domain"/>
    <property type="match status" value="1"/>
</dbReference>
<dbReference type="SMART" id="SM00248">
    <property type="entry name" value="ANK"/>
    <property type="match status" value="7"/>
</dbReference>
<evidence type="ECO:0000256" key="1">
    <source>
        <dbReference type="ARBA" id="ARBA00022737"/>
    </source>
</evidence>
<dbReference type="PANTHER" id="PTHR10039:SF5">
    <property type="entry name" value="NACHT DOMAIN-CONTAINING PROTEIN"/>
    <property type="match status" value="1"/>
</dbReference>
<protein>
    <recommendedName>
        <fullName evidence="4">NACHT domain-containing protein</fullName>
    </recommendedName>
</protein>
<keyword evidence="1" id="KW-0677">Repeat</keyword>
<dbReference type="Gene3D" id="3.40.50.300">
    <property type="entry name" value="P-loop containing nucleotide triphosphate hydrolases"/>
    <property type="match status" value="1"/>
</dbReference>
<organism evidence="5 6">
    <name type="scientific">Bionectria ochroleuca</name>
    <name type="common">Gliocladium roseum</name>
    <dbReference type="NCBI Taxonomy" id="29856"/>
    <lineage>
        <taxon>Eukaryota</taxon>
        <taxon>Fungi</taxon>
        <taxon>Dikarya</taxon>
        <taxon>Ascomycota</taxon>
        <taxon>Pezizomycotina</taxon>
        <taxon>Sordariomycetes</taxon>
        <taxon>Hypocreomycetidae</taxon>
        <taxon>Hypocreales</taxon>
        <taxon>Bionectriaceae</taxon>
        <taxon>Clonostachys</taxon>
    </lineage>
</organism>
<dbReference type="InterPro" id="IPR027417">
    <property type="entry name" value="P-loop_NTPase"/>
</dbReference>
<dbReference type="InterPro" id="IPR056884">
    <property type="entry name" value="NPHP3-like_N"/>
</dbReference>
<dbReference type="Proteomes" id="UP000766486">
    <property type="component" value="Unassembled WGS sequence"/>
</dbReference>
<feature type="repeat" description="ANK" evidence="2">
    <location>
        <begin position="1135"/>
        <end position="1164"/>
    </location>
</feature>
<feature type="repeat" description="ANK" evidence="2">
    <location>
        <begin position="1000"/>
        <end position="1032"/>
    </location>
</feature>
<dbReference type="Pfam" id="PF24883">
    <property type="entry name" value="NPHP3_N"/>
    <property type="match status" value="1"/>
</dbReference>
<feature type="repeat" description="ANK" evidence="2">
    <location>
        <begin position="1168"/>
        <end position="1197"/>
    </location>
</feature>
<feature type="repeat" description="ANK" evidence="2">
    <location>
        <begin position="1066"/>
        <end position="1098"/>
    </location>
</feature>
<dbReference type="PROSITE" id="PS50837">
    <property type="entry name" value="NACHT"/>
    <property type="match status" value="1"/>
</dbReference>
<feature type="domain" description="NACHT" evidence="4">
    <location>
        <begin position="498"/>
        <end position="651"/>
    </location>
</feature>